<sequence length="37" mass="4468">MVVAVRIYFRFRFLMLVIIARVISLAQEKRFHLFLLG</sequence>
<feature type="transmembrane region" description="Helical" evidence="1">
    <location>
        <begin position="7"/>
        <end position="26"/>
    </location>
</feature>
<accession>A9D1W3</accession>
<keyword evidence="1" id="KW-0472">Membrane</keyword>
<dbReference type="HOGENOM" id="CLU_3344534_0_0_5"/>
<reference evidence="2 3" key="1">
    <citation type="submission" date="2007-10" db="EMBL/GenBank/DDBJ databases">
        <authorList>
            <person name="Wagner-Dobler I."/>
            <person name="Ferriera S."/>
            <person name="Johnson J."/>
            <person name="Kravitz S."/>
            <person name="Beeson K."/>
            <person name="Sutton G."/>
            <person name="Rogers Y.-H."/>
            <person name="Friedman R."/>
            <person name="Frazier M."/>
            <person name="Venter J.C."/>
        </authorList>
    </citation>
    <scope>NUCLEOTIDE SEQUENCE [LARGE SCALE GENOMIC DNA]</scope>
    <source>
        <strain evidence="2 3">DFL-43</strain>
    </source>
</reference>
<name>A9D1W3_HOEPD</name>
<reference evidence="2 3" key="2">
    <citation type="submission" date="2012-06" db="EMBL/GenBank/DDBJ databases">
        <authorList>
            <person name="Fiebig A."/>
        </authorList>
    </citation>
    <scope>NUCLEOTIDE SEQUENCE [LARGE SCALE GENOMIC DNA]</scope>
    <source>
        <strain evidence="2 3">DFL-43</strain>
    </source>
</reference>
<organism evidence="2 3">
    <name type="scientific">Hoeflea phototrophica (strain DSM 17068 / NCIMB 14078 / DFL-43)</name>
    <dbReference type="NCBI Taxonomy" id="411684"/>
    <lineage>
        <taxon>Bacteria</taxon>
        <taxon>Pseudomonadati</taxon>
        <taxon>Pseudomonadota</taxon>
        <taxon>Alphaproteobacteria</taxon>
        <taxon>Hyphomicrobiales</taxon>
        <taxon>Rhizobiaceae</taxon>
        <taxon>Hoeflea</taxon>
    </lineage>
</organism>
<keyword evidence="3" id="KW-1185">Reference proteome</keyword>
<keyword evidence="1" id="KW-1133">Transmembrane helix</keyword>
<dbReference type="Proteomes" id="UP000004291">
    <property type="component" value="Chromosome"/>
</dbReference>
<evidence type="ECO:0000313" key="3">
    <source>
        <dbReference type="Proteomes" id="UP000004291"/>
    </source>
</evidence>
<keyword evidence="1" id="KW-0812">Transmembrane</keyword>
<dbReference type="AlphaFoldDB" id="A9D1W3"/>
<evidence type="ECO:0000313" key="2">
    <source>
        <dbReference type="EMBL" id="EDQ34510.1"/>
    </source>
</evidence>
<evidence type="ECO:0000256" key="1">
    <source>
        <dbReference type="SAM" id="Phobius"/>
    </source>
</evidence>
<gene>
    <name evidence="2" type="ORF">HPDFL43_15972</name>
</gene>
<dbReference type="EMBL" id="ABIA03000004">
    <property type="protein sequence ID" value="EDQ34510.1"/>
    <property type="molecule type" value="Genomic_DNA"/>
</dbReference>
<comment type="caution">
    <text evidence="2">The sequence shown here is derived from an EMBL/GenBank/DDBJ whole genome shotgun (WGS) entry which is preliminary data.</text>
</comment>
<protein>
    <submittedName>
        <fullName evidence="2">Uncharacterized protein</fullName>
    </submittedName>
</protein>
<proteinExistence type="predicted"/>